<protein>
    <submittedName>
        <fullName evidence="1">Uncharacterized protein</fullName>
    </submittedName>
</protein>
<accession>A0A420J4T1</accession>
<comment type="caution">
    <text evidence="1">The sequence shown here is derived from an EMBL/GenBank/DDBJ whole genome shotgun (WGS) entry which is preliminary data.</text>
</comment>
<gene>
    <name evidence="1" type="ORF">GcM1_179022</name>
</gene>
<organism evidence="1 2">
    <name type="scientific">Golovinomyces cichoracearum</name>
    <dbReference type="NCBI Taxonomy" id="62708"/>
    <lineage>
        <taxon>Eukaryota</taxon>
        <taxon>Fungi</taxon>
        <taxon>Dikarya</taxon>
        <taxon>Ascomycota</taxon>
        <taxon>Pezizomycotina</taxon>
        <taxon>Leotiomycetes</taxon>
        <taxon>Erysiphales</taxon>
        <taxon>Erysiphaceae</taxon>
        <taxon>Golovinomyces</taxon>
    </lineage>
</organism>
<name>A0A420J4T1_9PEZI</name>
<dbReference type="EMBL" id="MCBS01017903">
    <property type="protein sequence ID" value="RKF81775.1"/>
    <property type="molecule type" value="Genomic_DNA"/>
</dbReference>
<reference evidence="1 2" key="1">
    <citation type="journal article" date="2018" name="BMC Genomics">
        <title>Comparative genome analyses reveal sequence features reflecting distinct modes of host-adaptation between dicot and monocot powdery mildew.</title>
        <authorList>
            <person name="Wu Y."/>
            <person name="Ma X."/>
            <person name="Pan Z."/>
            <person name="Kale S.D."/>
            <person name="Song Y."/>
            <person name="King H."/>
            <person name="Zhang Q."/>
            <person name="Presley C."/>
            <person name="Deng X."/>
            <person name="Wei C.I."/>
            <person name="Xiao S."/>
        </authorList>
    </citation>
    <scope>NUCLEOTIDE SEQUENCE [LARGE SCALE GENOMIC DNA]</scope>
    <source>
        <strain evidence="1">UMSG1</strain>
    </source>
</reference>
<proteinExistence type="predicted"/>
<sequence length="135" mass="16066">MSDREKRKIEREELLARIENEEEEGGQVLRKSARIKRGVFRITKKRGVILNRRITSGGNFNEFWEHFNILELNKFKILTRYVCKQIWASLHDHGVSLRNEETHYIARSLYDCVKSDKNLCLDENNRTTSELEVEK</sequence>
<dbReference type="AlphaFoldDB" id="A0A420J4T1"/>
<dbReference type="Proteomes" id="UP000285326">
    <property type="component" value="Unassembled WGS sequence"/>
</dbReference>
<evidence type="ECO:0000313" key="2">
    <source>
        <dbReference type="Proteomes" id="UP000285326"/>
    </source>
</evidence>
<evidence type="ECO:0000313" key="1">
    <source>
        <dbReference type="EMBL" id="RKF81775.1"/>
    </source>
</evidence>